<keyword evidence="2" id="KW-1185">Reference proteome</keyword>
<dbReference type="EMBL" id="SADE01000001">
    <property type="protein sequence ID" value="RVU39813.1"/>
    <property type="molecule type" value="Genomic_DNA"/>
</dbReference>
<protein>
    <recommendedName>
        <fullName evidence="3">Phytanoyl-CoA dioxygenase</fullName>
    </recommendedName>
</protein>
<dbReference type="AlphaFoldDB" id="A0A3S3USW5"/>
<organism evidence="1 2">
    <name type="scientific">Hwanghaeella grinnelliae</name>
    <dbReference type="NCBI Taxonomy" id="2500179"/>
    <lineage>
        <taxon>Bacteria</taxon>
        <taxon>Pseudomonadati</taxon>
        <taxon>Pseudomonadota</taxon>
        <taxon>Alphaproteobacteria</taxon>
        <taxon>Rhodospirillales</taxon>
        <taxon>Rhodospirillaceae</taxon>
        <taxon>Hwanghaeella</taxon>
    </lineage>
</organism>
<accession>A0A3S3USW5</accession>
<reference evidence="2" key="1">
    <citation type="submission" date="2019-01" db="EMBL/GenBank/DDBJ databases">
        <title>Gri0909 isolated from a small marine red alga.</title>
        <authorList>
            <person name="Kim J."/>
            <person name="Jeong S.E."/>
            <person name="Jeon C.O."/>
        </authorList>
    </citation>
    <scope>NUCLEOTIDE SEQUENCE [LARGE SCALE GENOMIC DNA]</scope>
    <source>
        <strain evidence="2">Gri0909</strain>
    </source>
</reference>
<dbReference type="Proteomes" id="UP000287447">
    <property type="component" value="Unassembled WGS sequence"/>
</dbReference>
<name>A0A3S3USW5_9PROT</name>
<gene>
    <name evidence="1" type="ORF">EOI86_08215</name>
</gene>
<evidence type="ECO:0000313" key="1">
    <source>
        <dbReference type="EMBL" id="RVU39813.1"/>
    </source>
</evidence>
<evidence type="ECO:0000313" key="2">
    <source>
        <dbReference type="Proteomes" id="UP000287447"/>
    </source>
</evidence>
<dbReference type="OrthoDB" id="7345863at2"/>
<comment type="caution">
    <text evidence="1">The sequence shown here is derived from an EMBL/GenBank/DDBJ whole genome shotgun (WGS) entry which is preliminary data.</text>
</comment>
<sequence>MISFRQKGWCKFPYDKHLADWIDFALPHARATVTDPAFAEWYRYGGTWFAGVNALPNDATGAVPGGPPISGQAVDFIRDALGMANLGADMPWDRAQISVCYPGYPKPMDGESKAVFDFRRNRDAAHVDGLLREGTERRRRLKEFHAFILGIPVVKYSENAAPFSLWEGSHIIFGNWFRDTFLDVPPERWGEVDITEGYQRIRKQVFETCERITIHAKPGEAYLAHRHILHGMTPWGENAEAGPDGRMIAYFRPALNSPTEWLLAS</sequence>
<dbReference type="SUPFAM" id="SSF51197">
    <property type="entry name" value="Clavaminate synthase-like"/>
    <property type="match status" value="1"/>
</dbReference>
<proteinExistence type="predicted"/>
<evidence type="ECO:0008006" key="3">
    <source>
        <dbReference type="Google" id="ProtNLM"/>
    </source>
</evidence>